<organism evidence="2 3">
    <name type="scientific">Synaphobranchus kaupii</name>
    <name type="common">Kaup's arrowtooth eel</name>
    <dbReference type="NCBI Taxonomy" id="118154"/>
    <lineage>
        <taxon>Eukaryota</taxon>
        <taxon>Metazoa</taxon>
        <taxon>Chordata</taxon>
        <taxon>Craniata</taxon>
        <taxon>Vertebrata</taxon>
        <taxon>Euteleostomi</taxon>
        <taxon>Actinopterygii</taxon>
        <taxon>Neopterygii</taxon>
        <taxon>Teleostei</taxon>
        <taxon>Anguilliformes</taxon>
        <taxon>Synaphobranchidae</taxon>
        <taxon>Synaphobranchus</taxon>
    </lineage>
</organism>
<feature type="compositionally biased region" description="Basic and acidic residues" evidence="1">
    <location>
        <begin position="1"/>
        <end position="15"/>
    </location>
</feature>
<evidence type="ECO:0000313" key="3">
    <source>
        <dbReference type="Proteomes" id="UP001152622"/>
    </source>
</evidence>
<name>A0A9Q1J9V0_SYNKA</name>
<dbReference type="AlphaFoldDB" id="A0A9Q1J9V0"/>
<evidence type="ECO:0000313" key="2">
    <source>
        <dbReference type="EMBL" id="KAJ8374973.1"/>
    </source>
</evidence>
<keyword evidence="3" id="KW-1185">Reference proteome</keyword>
<protein>
    <submittedName>
        <fullName evidence="2">Uncharacterized protein</fullName>
    </submittedName>
</protein>
<dbReference type="Proteomes" id="UP001152622">
    <property type="component" value="Chromosome 2"/>
</dbReference>
<accession>A0A9Q1J9V0</accession>
<comment type="caution">
    <text evidence="2">The sequence shown here is derived from an EMBL/GenBank/DDBJ whole genome shotgun (WGS) entry which is preliminary data.</text>
</comment>
<dbReference type="EMBL" id="JAINUF010000002">
    <property type="protein sequence ID" value="KAJ8374973.1"/>
    <property type="molecule type" value="Genomic_DNA"/>
</dbReference>
<feature type="compositionally biased region" description="Polar residues" evidence="1">
    <location>
        <begin position="35"/>
        <end position="48"/>
    </location>
</feature>
<evidence type="ECO:0000256" key="1">
    <source>
        <dbReference type="SAM" id="MobiDB-lite"/>
    </source>
</evidence>
<gene>
    <name evidence="2" type="ORF">SKAU_G00055530</name>
</gene>
<feature type="region of interest" description="Disordered" evidence="1">
    <location>
        <begin position="1"/>
        <end position="68"/>
    </location>
</feature>
<reference evidence="2" key="1">
    <citation type="journal article" date="2023" name="Science">
        <title>Genome structures resolve the early diversification of teleost fishes.</title>
        <authorList>
            <person name="Parey E."/>
            <person name="Louis A."/>
            <person name="Montfort J."/>
            <person name="Bouchez O."/>
            <person name="Roques C."/>
            <person name="Iampietro C."/>
            <person name="Lluch J."/>
            <person name="Castinel A."/>
            <person name="Donnadieu C."/>
            <person name="Desvignes T."/>
            <person name="Floi Bucao C."/>
            <person name="Jouanno E."/>
            <person name="Wen M."/>
            <person name="Mejri S."/>
            <person name="Dirks R."/>
            <person name="Jansen H."/>
            <person name="Henkel C."/>
            <person name="Chen W.J."/>
            <person name="Zahm M."/>
            <person name="Cabau C."/>
            <person name="Klopp C."/>
            <person name="Thompson A.W."/>
            <person name="Robinson-Rechavi M."/>
            <person name="Braasch I."/>
            <person name="Lecointre G."/>
            <person name="Bobe J."/>
            <person name="Postlethwait J.H."/>
            <person name="Berthelot C."/>
            <person name="Roest Crollius H."/>
            <person name="Guiguen Y."/>
        </authorList>
    </citation>
    <scope>NUCLEOTIDE SEQUENCE</scope>
    <source>
        <strain evidence="2">WJC10195</strain>
    </source>
</reference>
<proteinExistence type="predicted"/>
<sequence length="68" mass="7227">MASAEKSRDRTEHLIADGYADASRAVSQGDPVSPLETSLCVTRRTNPQLDGPVICRSNGGRADGKLMP</sequence>